<dbReference type="PANTHER" id="PTHR33627:SF1">
    <property type="entry name" value="TRANSPOSASE"/>
    <property type="match status" value="1"/>
</dbReference>
<dbReference type="Pfam" id="PF01609">
    <property type="entry name" value="DDE_Tnp_1"/>
    <property type="match status" value="1"/>
</dbReference>
<feature type="domain" description="Transposase IS4-like" evidence="1">
    <location>
        <begin position="97"/>
        <end position="146"/>
    </location>
</feature>
<accession>X0W026</accession>
<dbReference type="PANTHER" id="PTHR33627">
    <property type="entry name" value="TRANSPOSASE"/>
    <property type="match status" value="1"/>
</dbReference>
<organism evidence="2">
    <name type="scientific">marine sediment metagenome</name>
    <dbReference type="NCBI Taxonomy" id="412755"/>
    <lineage>
        <taxon>unclassified sequences</taxon>
        <taxon>metagenomes</taxon>
        <taxon>ecological metagenomes</taxon>
    </lineage>
</organism>
<dbReference type="GO" id="GO:0004803">
    <property type="term" value="F:transposase activity"/>
    <property type="evidence" value="ECO:0007669"/>
    <property type="project" value="InterPro"/>
</dbReference>
<protein>
    <recommendedName>
        <fullName evidence="1">Transposase IS4-like domain-containing protein</fullName>
    </recommendedName>
</protein>
<dbReference type="InterPro" id="IPR039365">
    <property type="entry name" value="IS701-like"/>
</dbReference>
<evidence type="ECO:0000313" key="2">
    <source>
        <dbReference type="EMBL" id="GAG24124.1"/>
    </source>
</evidence>
<comment type="caution">
    <text evidence="2">The sequence shown here is derived from an EMBL/GenBank/DDBJ whole genome shotgun (WGS) entry which is preliminary data.</text>
</comment>
<dbReference type="GO" id="GO:0006313">
    <property type="term" value="P:DNA transposition"/>
    <property type="evidence" value="ECO:0007669"/>
    <property type="project" value="InterPro"/>
</dbReference>
<reference evidence="2" key="1">
    <citation type="journal article" date="2014" name="Front. Microbiol.">
        <title>High frequency of phylogenetically diverse reductive dehalogenase-homologous genes in deep subseafloor sedimentary metagenomes.</title>
        <authorList>
            <person name="Kawai M."/>
            <person name="Futagami T."/>
            <person name="Toyoda A."/>
            <person name="Takaki Y."/>
            <person name="Nishi S."/>
            <person name="Hori S."/>
            <person name="Arai W."/>
            <person name="Tsubouchi T."/>
            <person name="Morono Y."/>
            <person name="Uchiyama I."/>
            <person name="Ito T."/>
            <person name="Fujiyama A."/>
            <person name="Inagaki F."/>
            <person name="Takami H."/>
        </authorList>
    </citation>
    <scope>NUCLEOTIDE SEQUENCE</scope>
    <source>
        <strain evidence="2">Expedition CK06-06</strain>
    </source>
</reference>
<sequence length="207" mass="23825">LAEIKSENDASQKNAMKFPKGVKSKTADVVAMEISDVDWEVVEWSEGTKGKLSAQFTRMRVRVAKDGKPTDETGWVLFEKTKDGELKVYMCWGLDNASLEELVGIAHIRWTIEQCFKQMKGELGLDKFEGRKWKGWHHHAAMVMLAFCYLMLMRVEEASPGEKLPTLPQVRREILRIYVRQVFERRLKIPPDEADAILDDIPFLVPE</sequence>
<dbReference type="GO" id="GO:0003677">
    <property type="term" value="F:DNA binding"/>
    <property type="evidence" value="ECO:0007669"/>
    <property type="project" value="InterPro"/>
</dbReference>
<dbReference type="SUPFAM" id="SSF53098">
    <property type="entry name" value="Ribonuclease H-like"/>
    <property type="match status" value="1"/>
</dbReference>
<dbReference type="AlphaFoldDB" id="X0W026"/>
<feature type="non-terminal residue" evidence="2">
    <location>
        <position position="1"/>
    </location>
</feature>
<dbReference type="EMBL" id="BARS01035932">
    <property type="protein sequence ID" value="GAG24124.1"/>
    <property type="molecule type" value="Genomic_DNA"/>
</dbReference>
<gene>
    <name evidence="2" type="ORF">S01H1_55293</name>
</gene>
<name>X0W026_9ZZZZ</name>
<proteinExistence type="predicted"/>
<dbReference type="InterPro" id="IPR002559">
    <property type="entry name" value="Transposase_11"/>
</dbReference>
<dbReference type="InterPro" id="IPR012337">
    <property type="entry name" value="RNaseH-like_sf"/>
</dbReference>
<evidence type="ECO:0000259" key="1">
    <source>
        <dbReference type="Pfam" id="PF01609"/>
    </source>
</evidence>